<dbReference type="EMBL" id="JAPDDR010000006">
    <property type="protein sequence ID" value="MCW1914349.1"/>
    <property type="molecule type" value="Genomic_DNA"/>
</dbReference>
<keyword evidence="2" id="KW-1185">Reference proteome</keyword>
<comment type="caution">
    <text evidence="1">The sequence shown here is derived from an EMBL/GenBank/DDBJ whole genome shotgun (WGS) entry which is preliminary data.</text>
</comment>
<sequence>MRPQTLLPCLLGAAVGAAGWMQALHWKSAAPAQGDDESSARIIALEDEVALLKRENESLRSLAQGGGDFKVEPELITFVEQALGLNFRSSPVIHQIAVEELRGRVQATIESRYDTHGLDSREQAWKLMGLLGAEDRFAPQFALTKSEGARSWFDEESGEGWVTNRFDPQSIPDQAAVVRSLVRILIHQNYPPGTGWPGDEIANSREALHHGTAIAIESRFLARQALATGFTGAQEDQGVRGLLDSLPAYVRGLATFPSSLGIRLASRLMDQEEILSGLKRPPEFTAAYFPAGEEIEKPDPPALPVTPGNQLVEESAGMLGLNLWLEPLGPESAPIADSWRGDRYRLFATSDTDLHLVWDLRLDSEKSADAFSEAARSMVSAMAGTENDPEAGVITETPEARFIAVARPAPDVVRFVNATSQEIAKSFIP</sequence>
<organism evidence="1 2">
    <name type="scientific">Luteolibacter rhizosphaerae</name>
    <dbReference type="NCBI Taxonomy" id="2989719"/>
    <lineage>
        <taxon>Bacteria</taxon>
        <taxon>Pseudomonadati</taxon>
        <taxon>Verrucomicrobiota</taxon>
        <taxon>Verrucomicrobiia</taxon>
        <taxon>Verrucomicrobiales</taxon>
        <taxon>Verrucomicrobiaceae</taxon>
        <taxon>Luteolibacter</taxon>
    </lineage>
</organism>
<protein>
    <submittedName>
        <fullName evidence="1">Uncharacterized protein</fullName>
    </submittedName>
</protein>
<dbReference type="RefSeq" id="WP_264513875.1">
    <property type="nucleotide sequence ID" value="NZ_JAPDDR010000006.1"/>
</dbReference>
<evidence type="ECO:0000313" key="1">
    <source>
        <dbReference type="EMBL" id="MCW1914349.1"/>
    </source>
</evidence>
<evidence type="ECO:0000313" key="2">
    <source>
        <dbReference type="Proteomes" id="UP001165653"/>
    </source>
</evidence>
<proteinExistence type="predicted"/>
<accession>A0ABT3G464</accession>
<reference evidence="1" key="1">
    <citation type="submission" date="2022-10" db="EMBL/GenBank/DDBJ databases">
        <title>Luteolibacter sp. GHJ8, whole genome shotgun sequencing project.</title>
        <authorList>
            <person name="Zhao G."/>
            <person name="Shen L."/>
        </authorList>
    </citation>
    <scope>NUCLEOTIDE SEQUENCE</scope>
    <source>
        <strain evidence="1">GHJ8</strain>
    </source>
</reference>
<gene>
    <name evidence="1" type="ORF">OJ996_12235</name>
</gene>
<name>A0ABT3G464_9BACT</name>
<dbReference type="Proteomes" id="UP001165653">
    <property type="component" value="Unassembled WGS sequence"/>
</dbReference>